<evidence type="ECO:0000313" key="2">
    <source>
        <dbReference type="Proteomes" id="UP000323597"/>
    </source>
</evidence>
<dbReference type="AlphaFoldDB" id="A0A5D2WRQ2"/>
<name>A0A5D2WRQ2_GOSMU</name>
<accession>A0A5D2WRQ2</accession>
<proteinExistence type="predicted"/>
<keyword evidence="2" id="KW-1185">Reference proteome</keyword>
<evidence type="ECO:0008006" key="3">
    <source>
        <dbReference type="Google" id="ProtNLM"/>
    </source>
</evidence>
<protein>
    <recommendedName>
        <fullName evidence="3">DUF4283 domain-containing protein</fullName>
    </recommendedName>
</protein>
<dbReference type="Proteomes" id="UP000323597">
    <property type="component" value="Chromosome A12"/>
</dbReference>
<dbReference type="EMBL" id="CM017647">
    <property type="protein sequence ID" value="TYJ04438.1"/>
    <property type="molecule type" value="Genomic_DNA"/>
</dbReference>
<gene>
    <name evidence="1" type="ORF">E1A91_A12G092200v1</name>
</gene>
<organism evidence="1 2">
    <name type="scientific">Gossypium mustelinum</name>
    <name type="common">Cotton</name>
    <name type="synonym">Gossypium caicoense</name>
    <dbReference type="NCBI Taxonomy" id="34275"/>
    <lineage>
        <taxon>Eukaryota</taxon>
        <taxon>Viridiplantae</taxon>
        <taxon>Streptophyta</taxon>
        <taxon>Embryophyta</taxon>
        <taxon>Tracheophyta</taxon>
        <taxon>Spermatophyta</taxon>
        <taxon>Magnoliopsida</taxon>
        <taxon>eudicotyledons</taxon>
        <taxon>Gunneridae</taxon>
        <taxon>Pentapetalae</taxon>
        <taxon>rosids</taxon>
        <taxon>malvids</taxon>
        <taxon>Malvales</taxon>
        <taxon>Malvaceae</taxon>
        <taxon>Malvoideae</taxon>
        <taxon>Gossypium</taxon>
    </lineage>
</organism>
<evidence type="ECO:0000313" key="1">
    <source>
        <dbReference type="EMBL" id="TYJ04438.1"/>
    </source>
</evidence>
<sequence>MENELGNLKLLDEEEEAFQEDVAIVDRNYQFCLVGRCLTNSVVNFLSLRNIIANLWHSIGGISIIDLGDKRSIFP</sequence>
<reference evidence="1 2" key="1">
    <citation type="submission" date="2019-07" db="EMBL/GenBank/DDBJ databases">
        <title>WGS assembly of Gossypium mustelinum.</title>
        <authorList>
            <person name="Chen Z.J."/>
            <person name="Sreedasyam A."/>
            <person name="Ando A."/>
            <person name="Song Q."/>
            <person name="De L."/>
            <person name="Hulse-Kemp A."/>
            <person name="Ding M."/>
            <person name="Ye W."/>
            <person name="Kirkbride R."/>
            <person name="Jenkins J."/>
            <person name="Plott C."/>
            <person name="Lovell J."/>
            <person name="Lin Y.-M."/>
            <person name="Vaughn R."/>
            <person name="Liu B."/>
            <person name="Li W."/>
            <person name="Simpson S."/>
            <person name="Scheffler B."/>
            <person name="Saski C."/>
            <person name="Grover C."/>
            <person name="Hu G."/>
            <person name="Conover J."/>
            <person name="Carlson J."/>
            <person name="Shu S."/>
            <person name="Boston L."/>
            <person name="Williams M."/>
            <person name="Peterson D."/>
            <person name="Mcgee K."/>
            <person name="Jones D."/>
            <person name="Wendel J."/>
            <person name="Stelly D."/>
            <person name="Grimwood J."/>
            <person name="Schmutz J."/>
        </authorList>
    </citation>
    <scope>NUCLEOTIDE SEQUENCE [LARGE SCALE GENOMIC DNA]</scope>
    <source>
        <strain evidence="1">1408120.09</strain>
    </source>
</reference>